<accession>A0A6J4IQY6</accession>
<evidence type="ECO:0000313" key="1">
    <source>
        <dbReference type="EMBL" id="CAA9259531.1"/>
    </source>
</evidence>
<organism evidence="1">
    <name type="scientific">uncultured Chloroflexota bacterium</name>
    <dbReference type="NCBI Taxonomy" id="166587"/>
    <lineage>
        <taxon>Bacteria</taxon>
        <taxon>Bacillati</taxon>
        <taxon>Chloroflexota</taxon>
        <taxon>environmental samples</taxon>
    </lineage>
</organism>
<dbReference type="AlphaFoldDB" id="A0A6J4IQY6"/>
<feature type="non-terminal residue" evidence="1">
    <location>
        <position position="1"/>
    </location>
</feature>
<sequence>EDLQEAGARMAGWLPGRIIRRGGSRWRADGYLCEDVVPAAAQAGADAARLGVRSGVDGALPSHGGGRVAGPPGRLQATGAGGRGKGGAYGVGCATGAERRMVGRLLRRAAAWWRPCGGRRAVDRYCGFRCPLGTGEPPRRRATRTLPGVGDLRFLSQPPAVAVEPRRGVV</sequence>
<feature type="non-terminal residue" evidence="1">
    <location>
        <position position="170"/>
    </location>
</feature>
<name>A0A6J4IQY6_9CHLR</name>
<reference evidence="1" key="1">
    <citation type="submission" date="2020-02" db="EMBL/GenBank/DDBJ databases">
        <authorList>
            <person name="Meier V. D."/>
        </authorList>
    </citation>
    <scope>NUCLEOTIDE SEQUENCE</scope>
    <source>
        <strain evidence="1">AVDCRST_MAG77</strain>
    </source>
</reference>
<dbReference type="EMBL" id="CADCTC010000150">
    <property type="protein sequence ID" value="CAA9259531.1"/>
    <property type="molecule type" value="Genomic_DNA"/>
</dbReference>
<gene>
    <name evidence="1" type="ORF">AVDCRST_MAG77-2502</name>
</gene>
<protein>
    <submittedName>
        <fullName evidence="1">Tryptophan-rich sensory protein</fullName>
    </submittedName>
</protein>
<proteinExistence type="predicted"/>